<dbReference type="GO" id="GO:0006355">
    <property type="term" value="P:regulation of DNA-templated transcription"/>
    <property type="evidence" value="ECO:0007669"/>
    <property type="project" value="InterPro"/>
</dbReference>
<accession>A0A1C0Z4M1</accession>
<dbReference type="InterPro" id="IPR013321">
    <property type="entry name" value="Arc_rbn_hlx_hlx"/>
</dbReference>
<name>A0A1C0Z4M1_9BACL</name>
<evidence type="ECO:0000313" key="1">
    <source>
        <dbReference type="EMBL" id="OCS94404.1"/>
    </source>
</evidence>
<evidence type="ECO:0008006" key="3">
    <source>
        <dbReference type="Google" id="ProtNLM"/>
    </source>
</evidence>
<gene>
    <name evidence="1" type="ORF">A6K76_03575</name>
</gene>
<comment type="caution">
    <text evidence="1">The sequence shown here is derived from an EMBL/GenBank/DDBJ whole genome shotgun (WGS) entry which is preliminary data.</text>
</comment>
<organism evidence="1 2">
    <name type="scientific">Caryophanon latum</name>
    <dbReference type="NCBI Taxonomy" id="33977"/>
    <lineage>
        <taxon>Bacteria</taxon>
        <taxon>Bacillati</taxon>
        <taxon>Bacillota</taxon>
        <taxon>Bacilli</taxon>
        <taxon>Bacillales</taxon>
        <taxon>Caryophanaceae</taxon>
        <taxon>Caryophanon</taxon>
    </lineage>
</organism>
<keyword evidence="2" id="KW-1185">Reference proteome</keyword>
<dbReference type="AlphaFoldDB" id="A0A1C0Z4M1"/>
<sequence>MGLLEVLFMYAKQLQYDDLSQMLLEEATKEYDNRLKRYRLSGLPAERELHDDERLELREAMMKGYVEMAELNLQIAEEFSYAEHEAQHVVERLLIGG</sequence>
<proteinExistence type="predicted"/>
<dbReference type="Proteomes" id="UP000093482">
    <property type="component" value="Unassembled WGS sequence"/>
</dbReference>
<reference evidence="1 2" key="1">
    <citation type="submission" date="2016-07" db="EMBL/GenBank/DDBJ databases">
        <title>Caryophanon latum genome sequencing.</title>
        <authorList>
            <person name="Verma A."/>
            <person name="Pal Y."/>
            <person name="Krishnamurthi S."/>
        </authorList>
    </citation>
    <scope>NUCLEOTIDE SEQUENCE [LARGE SCALE GENOMIC DNA]</scope>
    <source>
        <strain evidence="1 2">DSM 14151</strain>
    </source>
</reference>
<dbReference type="Gene3D" id="1.10.1220.10">
    <property type="entry name" value="Met repressor-like"/>
    <property type="match status" value="1"/>
</dbReference>
<protein>
    <recommendedName>
        <fullName evidence="3">Antitoxin</fullName>
    </recommendedName>
</protein>
<evidence type="ECO:0000313" key="2">
    <source>
        <dbReference type="Proteomes" id="UP000093482"/>
    </source>
</evidence>
<dbReference type="EMBL" id="MATO01000002">
    <property type="protein sequence ID" value="OCS94404.1"/>
    <property type="molecule type" value="Genomic_DNA"/>
</dbReference>